<reference evidence="12" key="2">
    <citation type="journal article" date="2021" name="PeerJ">
        <title>Extensive microbial diversity within the chicken gut microbiome revealed by metagenomics and culture.</title>
        <authorList>
            <person name="Gilroy R."/>
            <person name="Ravi A."/>
            <person name="Getino M."/>
            <person name="Pursley I."/>
            <person name="Horton D.L."/>
            <person name="Alikhan N.F."/>
            <person name="Baker D."/>
            <person name="Gharbi K."/>
            <person name="Hall N."/>
            <person name="Watson M."/>
            <person name="Adriaenssens E.M."/>
            <person name="Foster-Nyarko E."/>
            <person name="Jarju S."/>
            <person name="Secka A."/>
            <person name="Antonio M."/>
            <person name="Oren A."/>
            <person name="Chaudhuri R.R."/>
            <person name="La Ragione R."/>
            <person name="Hildebrand F."/>
            <person name="Pallen M.J."/>
        </authorList>
    </citation>
    <scope>NUCLEOTIDE SEQUENCE</scope>
    <source>
        <strain evidence="12">CHK184-25365</strain>
    </source>
</reference>
<comment type="caution">
    <text evidence="12">The sequence shown here is derived from an EMBL/GenBank/DDBJ whole genome shotgun (WGS) entry which is preliminary data.</text>
</comment>
<evidence type="ECO:0000256" key="8">
    <source>
        <dbReference type="ARBA" id="ARBA00047848"/>
    </source>
</evidence>
<evidence type="ECO:0000256" key="4">
    <source>
        <dbReference type="ARBA" id="ARBA00022605"/>
    </source>
</evidence>
<feature type="domain" description="Prephenate dehydratase" evidence="10">
    <location>
        <begin position="4"/>
        <end position="181"/>
    </location>
</feature>
<gene>
    <name evidence="12" type="ORF">IAB36_01545</name>
</gene>
<protein>
    <recommendedName>
        <fullName evidence="3">Prephenate dehydratase</fullName>
        <ecNumber evidence="2">4.2.1.51</ecNumber>
    </recommendedName>
</protein>
<dbReference type="InterPro" id="IPR045865">
    <property type="entry name" value="ACT-like_dom_sf"/>
</dbReference>
<dbReference type="InterPro" id="IPR001086">
    <property type="entry name" value="Preph_deHydtase"/>
</dbReference>
<dbReference type="PANTHER" id="PTHR21022">
    <property type="entry name" value="PREPHENATE DEHYDRATASE P PROTEIN"/>
    <property type="match status" value="1"/>
</dbReference>
<dbReference type="Gene3D" id="3.30.70.260">
    <property type="match status" value="1"/>
</dbReference>
<keyword evidence="6" id="KW-0584">Phenylalanine biosynthesis</keyword>
<dbReference type="Proteomes" id="UP000886749">
    <property type="component" value="Unassembled WGS sequence"/>
</dbReference>
<evidence type="ECO:0000256" key="5">
    <source>
        <dbReference type="ARBA" id="ARBA00023141"/>
    </source>
</evidence>
<evidence type="ECO:0000256" key="7">
    <source>
        <dbReference type="ARBA" id="ARBA00023239"/>
    </source>
</evidence>
<evidence type="ECO:0000313" key="12">
    <source>
        <dbReference type="EMBL" id="HIR40494.1"/>
    </source>
</evidence>
<feature type="domain" description="ACT" evidence="11">
    <location>
        <begin position="198"/>
        <end position="276"/>
    </location>
</feature>
<evidence type="ECO:0000256" key="2">
    <source>
        <dbReference type="ARBA" id="ARBA00013147"/>
    </source>
</evidence>
<dbReference type="EMBL" id="DVGY01000038">
    <property type="protein sequence ID" value="HIR40494.1"/>
    <property type="molecule type" value="Genomic_DNA"/>
</dbReference>
<comment type="catalytic activity">
    <reaction evidence="8">
        <text>prephenate + H(+) = 3-phenylpyruvate + CO2 + H2O</text>
        <dbReference type="Rhea" id="RHEA:21648"/>
        <dbReference type="ChEBI" id="CHEBI:15377"/>
        <dbReference type="ChEBI" id="CHEBI:15378"/>
        <dbReference type="ChEBI" id="CHEBI:16526"/>
        <dbReference type="ChEBI" id="CHEBI:18005"/>
        <dbReference type="ChEBI" id="CHEBI:29934"/>
        <dbReference type="EC" id="4.2.1.51"/>
    </reaction>
</comment>
<dbReference type="GO" id="GO:0004664">
    <property type="term" value="F:prephenate dehydratase activity"/>
    <property type="evidence" value="ECO:0007669"/>
    <property type="project" value="UniProtKB-EC"/>
</dbReference>
<keyword evidence="5" id="KW-0057">Aromatic amino acid biosynthesis</keyword>
<dbReference type="InterPro" id="IPR002912">
    <property type="entry name" value="ACT_dom"/>
</dbReference>
<dbReference type="SUPFAM" id="SSF53850">
    <property type="entry name" value="Periplasmic binding protein-like II"/>
    <property type="match status" value="1"/>
</dbReference>
<evidence type="ECO:0000256" key="3">
    <source>
        <dbReference type="ARBA" id="ARBA00021872"/>
    </source>
</evidence>
<keyword evidence="4" id="KW-0028">Amino-acid biosynthesis</keyword>
<evidence type="ECO:0000259" key="11">
    <source>
        <dbReference type="PROSITE" id="PS51671"/>
    </source>
</evidence>
<dbReference type="PROSITE" id="PS51171">
    <property type="entry name" value="PREPHENATE_DEHYDR_3"/>
    <property type="match status" value="1"/>
</dbReference>
<dbReference type="PANTHER" id="PTHR21022:SF19">
    <property type="entry name" value="PREPHENATE DEHYDRATASE-RELATED"/>
    <property type="match status" value="1"/>
</dbReference>
<proteinExistence type="predicted"/>
<name>A0A9D1AJW7_9FIRM</name>
<dbReference type="InterPro" id="IPR008242">
    <property type="entry name" value="Chor_mutase/pphenate_deHydtase"/>
</dbReference>
<sequence>MKGKMAVLGPAGTFSESAAKAYLKREQLDLELAFYPTIDETAEAVGEECCCGLLPLENTLDGYVQSTLDLLLEKDFTALGEIRVPVQFALVANVSRPEEIHTIYVQFKAQGQCRHALHALSGAQLINTHSNTQSFDLVQKGVAGEAAVIPVHLLGECSCPFVMEDITDAKANATRFLAVKPKGEPAKLEPGQTVKMPLYVLPSVDHPGVLFEILSAFTISRINLVSIMSRPTKMKMGTYNFYLELSSKAEDAEKIAMTLTLINNVHRVKSLGLYPLHQPEGT</sequence>
<reference evidence="12" key="1">
    <citation type="submission" date="2020-10" db="EMBL/GenBank/DDBJ databases">
        <authorList>
            <person name="Gilroy R."/>
        </authorList>
    </citation>
    <scope>NUCLEOTIDE SEQUENCE</scope>
    <source>
        <strain evidence="12">CHK184-25365</strain>
    </source>
</reference>
<keyword evidence="7" id="KW-0456">Lyase</keyword>
<evidence type="ECO:0000256" key="9">
    <source>
        <dbReference type="PIRSR" id="PIRSR001500-2"/>
    </source>
</evidence>
<dbReference type="GO" id="GO:0009094">
    <property type="term" value="P:L-phenylalanine biosynthetic process"/>
    <property type="evidence" value="ECO:0007669"/>
    <property type="project" value="UniProtKB-KW"/>
</dbReference>
<accession>A0A9D1AJW7</accession>
<evidence type="ECO:0000259" key="10">
    <source>
        <dbReference type="PROSITE" id="PS51171"/>
    </source>
</evidence>
<evidence type="ECO:0000313" key="13">
    <source>
        <dbReference type="Proteomes" id="UP000886749"/>
    </source>
</evidence>
<dbReference type="EC" id="4.2.1.51" evidence="2"/>
<comment type="pathway">
    <text evidence="1">Amino-acid biosynthesis; L-phenylalanine biosynthesis; phenylpyruvate from prephenate: step 1/1.</text>
</comment>
<evidence type="ECO:0000256" key="6">
    <source>
        <dbReference type="ARBA" id="ARBA00023222"/>
    </source>
</evidence>
<evidence type="ECO:0000256" key="1">
    <source>
        <dbReference type="ARBA" id="ARBA00004741"/>
    </source>
</evidence>
<dbReference type="PROSITE" id="PS51671">
    <property type="entry name" value="ACT"/>
    <property type="match status" value="1"/>
</dbReference>
<dbReference type="Pfam" id="PF00800">
    <property type="entry name" value="PDT"/>
    <property type="match status" value="1"/>
</dbReference>
<dbReference type="SUPFAM" id="SSF55021">
    <property type="entry name" value="ACT-like"/>
    <property type="match status" value="1"/>
</dbReference>
<dbReference type="Gene3D" id="3.40.190.10">
    <property type="entry name" value="Periplasmic binding protein-like II"/>
    <property type="match status" value="2"/>
</dbReference>
<feature type="site" description="Essential for prephenate dehydratase activity" evidence="9">
    <location>
        <position position="174"/>
    </location>
</feature>
<organism evidence="12 13">
    <name type="scientific">Candidatus Egerieicola pullicola</name>
    <dbReference type="NCBI Taxonomy" id="2840775"/>
    <lineage>
        <taxon>Bacteria</taxon>
        <taxon>Bacillati</taxon>
        <taxon>Bacillota</taxon>
        <taxon>Clostridia</taxon>
        <taxon>Eubacteriales</taxon>
        <taxon>Oscillospiraceae</taxon>
        <taxon>Oscillospiraceae incertae sedis</taxon>
        <taxon>Candidatus Egerieicola</taxon>
    </lineage>
</organism>
<dbReference type="PIRSF" id="PIRSF001500">
    <property type="entry name" value="Chor_mut_pdt_Ppr"/>
    <property type="match status" value="1"/>
</dbReference>
<dbReference type="GO" id="GO:0005737">
    <property type="term" value="C:cytoplasm"/>
    <property type="evidence" value="ECO:0007669"/>
    <property type="project" value="TreeGrafter"/>
</dbReference>
<dbReference type="AlphaFoldDB" id="A0A9D1AJW7"/>